<evidence type="ECO:0000256" key="1">
    <source>
        <dbReference type="SAM" id="MobiDB-lite"/>
    </source>
</evidence>
<protein>
    <submittedName>
        <fullName evidence="2">Uncharacterized protein</fullName>
    </submittedName>
</protein>
<sequence length="128" mass="13345">MVGMAVETMVPSTAVMKVARNTATVTGPTLVVGATFRSLTMVLSLSYGNLILLCQANTQSIFAGGRSGNLPPIGQQEPYSMIGRRNDQAGAGPCNRPALPQSPLPRPFLPGVLQLGRGRLVALALSPD</sequence>
<accession>A0A366K9I2</accession>
<proteinExistence type="predicted"/>
<reference evidence="2 3" key="1">
    <citation type="submission" date="2017-10" db="EMBL/GenBank/DDBJ databases">
        <title>Bifidobacterium xylocopum sp. nov. and Bifidobacterium aemilianum sp. nov., from the carpenter bee (Xylocopa violacea) digestive tract.</title>
        <authorList>
            <person name="Alberoni D."/>
            <person name="Baffoni L."/>
            <person name="Di Gioia D."/>
            <person name="Gaggia F."/>
            <person name="Biavati B."/>
        </authorList>
    </citation>
    <scope>NUCLEOTIDE SEQUENCE [LARGE SCALE GENOMIC DNA]</scope>
    <source>
        <strain evidence="2 3">XV10</strain>
    </source>
</reference>
<keyword evidence="3" id="KW-1185">Reference proteome</keyword>
<feature type="region of interest" description="Disordered" evidence="1">
    <location>
        <begin position="65"/>
        <end position="105"/>
    </location>
</feature>
<gene>
    <name evidence="2" type="ORF">CRD60_00605</name>
</gene>
<dbReference type="Proteomes" id="UP000252530">
    <property type="component" value="Unassembled WGS sequence"/>
</dbReference>
<organism evidence="2 3">
    <name type="scientific">Bifidobacterium aemilianum</name>
    <dbReference type="NCBI Taxonomy" id="2493120"/>
    <lineage>
        <taxon>Bacteria</taxon>
        <taxon>Bacillati</taxon>
        <taxon>Actinomycetota</taxon>
        <taxon>Actinomycetes</taxon>
        <taxon>Bifidobacteriales</taxon>
        <taxon>Bifidobacteriaceae</taxon>
        <taxon>Bifidobacterium</taxon>
    </lineage>
</organism>
<evidence type="ECO:0000313" key="2">
    <source>
        <dbReference type="EMBL" id="RBP98405.1"/>
    </source>
</evidence>
<comment type="caution">
    <text evidence="2">The sequence shown here is derived from an EMBL/GenBank/DDBJ whole genome shotgun (WGS) entry which is preliminary data.</text>
</comment>
<name>A0A366K9I2_9BIFI</name>
<dbReference type="AlphaFoldDB" id="A0A366K9I2"/>
<dbReference type="EMBL" id="PDCG01000001">
    <property type="protein sequence ID" value="RBP98405.1"/>
    <property type="molecule type" value="Genomic_DNA"/>
</dbReference>
<evidence type="ECO:0000313" key="3">
    <source>
        <dbReference type="Proteomes" id="UP000252530"/>
    </source>
</evidence>